<evidence type="ECO:0000313" key="8">
    <source>
        <dbReference type="Proteomes" id="UP001295684"/>
    </source>
</evidence>
<dbReference type="Gene3D" id="3.40.50.1820">
    <property type="entry name" value="alpha/beta hydrolase"/>
    <property type="match status" value="1"/>
</dbReference>
<dbReference type="AlphaFoldDB" id="A0AAD1U424"/>
<evidence type="ECO:0000313" key="7">
    <source>
        <dbReference type="EMBL" id="CAI2358913.1"/>
    </source>
</evidence>
<accession>A0AAD1U424</accession>
<reference evidence="7" key="1">
    <citation type="submission" date="2023-07" db="EMBL/GenBank/DDBJ databases">
        <authorList>
            <consortium name="AG Swart"/>
            <person name="Singh M."/>
            <person name="Singh A."/>
            <person name="Seah K."/>
            <person name="Emmerich C."/>
        </authorList>
    </citation>
    <scope>NUCLEOTIDE SEQUENCE</scope>
    <source>
        <strain evidence="7">DP1</strain>
    </source>
</reference>
<dbReference type="PANTHER" id="PTHR48182">
    <property type="entry name" value="PROTEIN SERAC1"/>
    <property type="match status" value="1"/>
</dbReference>
<sequence>MFGFLKPRHYGIAALSLYGCYKLSHQSSLTKRYPCLDLSRSKALPQSMRFPSEFFTTRFINLGKGVTTECEESKSKTLGEFKLSDLRDKYKNWKKKREEKKIVRDEEYPNKIRIMMSEIMIMGLGCTDSKMLCKKQEEMQDSLESIKFQKKLGQCYKELVFLLKGITYDDSIEKLAAVMESSDEDLDHFFLNIKLFLEGAHKEFVKIAEKYKDEMPSKLHKQICYTDEEVYRFLSSLSEFYTENELKERISTWDYFESHLKEFAESPATSLKRSYALKYFHNKSERAKLDANPNYSPQFFEGPYIAPMNLDQGDFDILLLHGNASHCIKCWSILDTEDQHDPDIWIRSNLIKDLKKAGKEPRVIHGTYETFQQIHEYTSKNIPELDLFELGEKLKEALAKIGVGKRPLIILGYSMGGILCKTLLNISPEIAENTKGIIFFACPHFGSDVRDDTHQQLGEIISGMNRFMNQNCIDDEEFVTTVLDNLKISKPAHFLISPDRKANLSVINNKFNKYGINCMSIIEGKKVYFPKTDHHYYVVKPESAYWPGSIKLTMDNKNHFQITRMSENNSELDDCYKTIFKFIKNNL</sequence>
<name>A0AAD1U424_EUPCR</name>
<keyword evidence="5" id="KW-0496">Mitochondrion</keyword>
<dbReference type="InterPro" id="IPR052374">
    <property type="entry name" value="SERAC1"/>
</dbReference>
<comment type="subcellular location">
    <subcellularLocation>
        <location evidence="2">Endoplasmic reticulum</location>
    </subcellularLocation>
    <subcellularLocation>
        <location evidence="3">Membrane</location>
    </subcellularLocation>
    <subcellularLocation>
        <location evidence="1">Mitochondrion</location>
    </subcellularLocation>
</comment>
<proteinExistence type="predicted"/>
<dbReference type="GO" id="GO:0016020">
    <property type="term" value="C:membrane"/>
    <property type="evidence" value="ECO:0007669"/>
    <property type="project" value="UniProtKB-SubCell"/>
</dbReference>
<comment type="caution">
    <text evidence="7">The sequence shown here is derived from an EMBL/GenBank/DDBJ whole genome shotgun (WGS) entry which is preliminary data.</text>
</comment>
<dbReference type="GO" id="GO:0005783">
    <property type="term" value="C:endoplasmic reticulum"/>
    <property type="evidence" value="ECO:0007669"/>
    <property type="project" value="UniProtKB-SubCell"/>
</dbReference>
<gene>
    <name evidence="7" type="ORF">ECRASSUSDP1_LOCUS196</name>
</gene>
<evidence type="ECO:0000256" key="1">
    <source>
        <dbReference type="ARBA" id="ARBA00004173"/>
    </source>
</evidence>
<keyword evidence="8" id="KW-1185">Reference proteome</keyword>
<protein>
    <submittedName>
        <fullName evidence="7">Uncharacterized protein</fullName>
    </submittedName>
</protein>
<organism evidence="7 8">
    <name type="scientific">Euplotes crassus</name>
    <dbReference type="NCBI Taxonomy" id="5936"/>
    <lineage>
        <taxon>Eukaryota</taxon>
        <taxon>Sar</taxon>
        <taxon>Alveolata</taxon>
        <taxon>Ciliophora</taxon>
        <taxon>Intramacronucleata</taxon>
        <taxon>Spirotrichea</taxon>
        <taxon>Hypotrichia</taxon>
        <taxon>Euplotida</taxon>
        <taxon>Euplotidae</taxon>
        <taxon>Moneuplotes</taxon>
    </lineage>
</organism>
<dbReference type="SUPFAM" id="SSF53474">
    <property type="entry name" value="alpha/beta-Hydrolases"/>
    <property type="match status" value="1"/>
</dbReference>
<evidence type="ECO:0000256" key="2">
    <source>
        <dbReference type="ARBA" id="ARBA00004240"/>
    </source>
</evidence>
<keyword evidence="4" id="KW-0256">Endoplasmic reticulum</keyword>
<dbReference type="GO" id="GO:0005739">
    <property type="term" value="C:mitochondrion"/>
    <property type="evidence" value="ECO:0007669"/>
    <property type="project" value="UniProtKB-SubCell"/>
</dbReference>
<dbReference type="InterPro" id="IPR029058">
    <property type="entry name" value="AB_hydrolase_fold"/>
</dbReference>
<dbReference type="EMBL" id="CAMPGE010000186">
    <property type="protein sequence ID" value="CAI2358913.1"/>
    <property type="molecule type" value="Genomic_DNA"/>
</dbReference>
<evidence type="ECO:0000256" key="4">
    <source>
        <dbReference type="ARBA" id="ARBA00022824"/>
    </source>
</evidence>
<dbReference type="Proteomes" id="UP001295684">
    <property type="component" value="Unassembled WGS sequence"/>
</dbReference>
<dbReference type="PROSITE" id="PS51257">
    <property type="entry name" value="PROKAR_LIPOPROTEIN"/>
    <property type="match status" value="1"/>
</dbReference>
<evidence type="ECO:0000256" key="5">
    <source>
        <dbReference type="ARBA" id="ARBA00023128"/>
    </source>
</evidence>
<keyword evidence="6" id="KW-0472">Membrane</keyword>
<dbReference type="PANTHER" id="PTHR48182:SF2">
    <property type="entry name" value="PROTEIN SERAC1"/>
    <property type="match status" value="1"/>
</dbReference>
<evidence type="ECO:0000256" key="3">
    <source>
        <dbReference type="ARBA" id="ARBA00004370"/>
    </source>
</evidence>
<evidence type="ECO:0000256" key="6">
    <source>
        <dbReference type="ARBA" id="ARBA00023136"/>
    </source>
</evidence>